<dbReference type="PANTHER" id="PTHR46580">
    <property type="entry name" value="SENSOR KINASE-RELATED"/>
    <property type="match status" value="1"/>
</dbReference>
<keyword evidence="2" id="KW-0964">Secreted</keyword>
<evidence type="ECO:0000256" key="2">
    <source>
        <dbReference type="ARBA" id="ARBA00022525"/>
    </source>
</evidence>
<sequence length="917" mass="102648">MVGLTMFFKYSRDRHLAGQASGRKLKVLLSGALCAVMIFNPPTSSAQESDRLLSIDKIYTQRQSSFGAFTQKVPIEVPQYYGLEPSLSLSYSSSRVNSYGSEDVIGAGWRLNGLSRIKRGSPGMGAPFFNDLDQYFLDGERLVSCPEEGKKAGCAAGGSHASWVENYLRIKRLQEPNLWQVTLKNGTVLEYAPVSTWGTYDAQSAEAKKQATEYEWLLAKRTDTLGHQVNYSYSCTALPQCYISSVSYKTSSITFHWGNRPDPITYGVGYQIGQIDKRLTAVEVSTSGRRARAYSLSYKQSATTARSLLTKVQEYGKDATISNGVVTAGTKLPAFSFAYKDDVGAGVKKLSPSVSGDSYIDDIDSDRIIDSVKLNRTKKKQGRDDYTYTCKLETSSSLPDKTISCSHFSKSYLKIARNNNKKKKDVLVLYDYIHEYETSKGRIRKRTYSNLPHAAYSKESVIADFDGDGNDDVLSSKGQLFSLSPTSKWSNFHEDVSAMDINGDGLADLVRPYKNRELKTYLSNGTNAFINGPILSKLDTKNLTDLNGDGLIDGYIPESSGDIQVYYGAGLKFIKGPKLHASALGSLSDFRAADFDGDGRADYVANRKGDHTNLYLSRGNSLHRQRGSEDTNFIRNYDTKYLIDLNGDGFSEIVTRKGWRFQFVSERPDMLVGVVLPSGGQLSASYTTYGGDTDDERWFPPVLTVLASLTEKPNSSQAFTTRFAYSGGRWDFDNRRFAGFKKIITTLPKLAGETKAPTVETTYRQDVSSVGKIAQRIWKDGNGTILRKQVQEYATQNDNEPYTSLNTASLTYSYDEGVERVQKTTRIFNSYGQAKHRTNHGDTAKSGDERTYTRWSYPNKDKYIINKWAVEAINSFDDYDYTDRRAWRRWHYYDEKPIKTPPTKGLKTQTFQWAGGD</sequence>
<evidence type="ECO:0000256" key="1">
    <source>
        <dbReference type="ARBA" id="ARBA00004613"/>
    </source>
</evidence>
<evidence type="ECO:0000259" key="5">
    <source>
        <dbReference type="Pfam" id="PF12256"/>
    </source>
</evidence>
<proteinExistence type="predicted"/>
<dbReference type="InterPro" id="IPR013517">
    <property type="entry name" value="FG-GAP"/>
</dbReference>
<evidence type="ECO:0000256" key="3">
    <source>
        <dbReference type="ARBA" id="ARBA00022729"/>
    </source>
</evidence>
<dbReference type="InterPro" id="IPR028994">
    <property type="entry name" value="Integrin_alpha_N"/>
</dbReference>
<protein>
    <submittedName>
        <fullName evidence="6">Repeat domain-containing protein</fullName>
    </submittedName>
</protein>
<evidence type="ECO:0000313" key="6">
    <source>
        <dbReference type="EMBL" id="SFU17343.1"/>
    </source>
</evidence>
<feature type="non-terminal residue" evidence="6">
    <location>
        <position position="917"/>
    </location>
</feature>
<comment type="subcellular location">
    <subcellularLocation>
        <location evidence="1">Secreted</location>
    </subcellularLocation>
</comment>
<keyword evidence="3" id="KW-0732">Signal</keyword>
<evidence type="ECO:0000313" key="7">
    <source>
        <dbReference type="Proteomes" id="UP000183371"/>
    </source>
</evidence>
<dbReference type="Pfam" id="PF03534">
    <property type="entry name" value="SpvB"/>
    <property type="match status" value="1"/>
</dbReference>
<dbReference type="Proteomes" id="UP000183371">
    <property type="component" value="Unassembled WGS sequence"/>
</dbReference>
<evidence type="ECO:0000256" key="4">
    <source>
        <dbReference type="ARBA" id="ARBA00023026"/>
    </source>
</evidence>
<dbReference type="Pfam" id="PF12256">
    <property type="entry name" value="TcdB_toxin_midN"/>
    <property type="match status" value="1"/>
</dbReference>
<dbReference type="Gene3D" id="2.130.10.130">
    <property type="entry name" value="Integrin alpha, N-terminal"/>
    <property type="match status" value="1"/>
</dbReference>
<dbReference type="Pfam" id="PF13517">
    <property type="entry name" value="FG-GAP_3"/>
    <property type="match status" value="1"/>
</dbReference>
<feature type="domain" description="Insecticide toxin TcdB middle/N-terminal" evidence="5">
    <location>
        <begin position="642"/>
        <end position="765"/>
    </location>
</feature>
<dbReference type="GO" id="GO:0005576">
    <property type="term" value="C:extracellular region"/>
    <property type="evidence" value="ECO:0007669"/>
    <property type="project" value="UniProtKB-SubCell"/>
</dbReference>
<dbReference type="InterPro" id="IPR003284">
    <property type="entry name" value="Sal_SpvB"/>
</dbReference>
<keyword evidence="7" id="KW-1185">Reference proteome</keyword>
<dbReference type="InterPro" id="IPR022045">
    <property type="entry name" value="TcdB_toxin_mid/N"/>
</dbReference>
<dbReference type="SUPFAM" id="SSF69318">
    <property type="entry name" value="Integrin alpha N-terminal domain"/>
    <property type="match status" value="1"/>
</dbReference>
<organism evidence="6 7">
    <name type="scientific">Pseudovibrio denitrificans</name>
    <dbReference type="NCBI Taxonomy" id="258256"/>
    <lineage>
        <taxon>Bacteria</taxon>
        <taxon>Pseudomonadati</taxon>
        <taxon>Pseudomonadota</taxon>
        <taxon>Alphaproteobacteria</taxon>
        <taxon>Hyphomicrobiales</taxon>
        <taxon>Stappiaceae</taxon>
        <taxon>Pseudovibrio</taxon>
    </lineage>
</organism>
<dbReference type="PANTHER" id="PTHR46580:SF2">
    <property type="entry name" value="MAM DOMAIN-CONTAINING PROTEIN"/>
    <property type="match status" value="1"/>
</dbReference>
<accession>A0A1I7E0G5</accession>
<name>A0A1I7E0G5_9HYPH</name>
<reference evidence="7" key="1">
    <citation type="submission" date="2016-10" db="EMBL/GenBank/DDBJ databases">
        <authorList>
            <person name="Varghese N."/>
            <person name="Submissions S."/>
        </authorList>
    </citation>
    <scope>NUCLEOTIDE SEQUENCE [LARGE SCALE GENOMIC DNA]</scope>
    <source>
        <strain evidence="7">DSM 17465</strain>
    </source>
</reference>
<keyword evidence="4" id="KW-0843">Virulence</keyword>
<dbReference type="AlphaFoldDB" id="A0A1I7E0G5"/>
<dbReference type="GO" id="GO:0005737">
    <property type="term" value="C:cytoplasm"/>
    <property type="evidence" value="ECO:0007669"/>
    <property type="project" value="InterPro"/>
</dbReference>
<gene>
    <name evidence="6" type="ORF">SAMN05444141_1171</name>
</gene>
<dbReference type="EMBL" id="FPBD01000017">
    <property type="protein sequence ID" value="SFU17343.1"/>
    <property type="molecule type" value="Genomic_DNA"/>
</dbReference>